<comment type="pathway">
    <text evidence="9">Isoprenoid biosynthesis; isopentenyl diphosphate biosynthesis via DXP pathway; isopentenyl diphosphate from 1-deoxy-D-xylulose 5-phosphate: step 3/6.</text>
</comment>
<comment type="catalytic activity">
    <reaction evidence="9">
        <text>4-CDP-2-C-methyl-D-erythritol + ATP = 4-CDP-2-C-methyl-D-erythritol 2-phosphate + ADP + H(+)</text>
        <dbReference type="Rhea" id="RHEA:18437"/>
        <dbReference type="ChEBI" id="CHEBI:15378"/>
        <dbReference type="ChEBI" id="CHEBI:30616"/>
        <dbReference type="ChEBI" id="CHEBI:57823"/>
        <dbReference type="ChEBI" id="CHEBI:57919"/>
        <dbReference type="ChEBI" id="CHEBI:456216"/>
        <dbReference type="EC" id="2.7.1.148"/>
    </reaction>
</comment>
<dbReference type="Proteomes" id="UP000663722">
    <property type="component" value="Chromosome"/>
</dbReference>
<dbReference type="Pfam" id="PF08544">
    <property type="entry name" value="GHMP_kinases_C"/>
    <property type="match status" value="1"/>
</dbReference>
<dbReference type="InterPro" id="IPR004424">
    <property type="entry name" value="IspE"/>
</dbReference>
<dbReference type="SUPFAM" id="SSF54211">
    <property type="entry name" value="Ribosomal protein S5 domain 2-like"/>
    <property type="match status" value="1"/>
</dbReference>
<dbReference type="InterPro" id="IPR036554">
    <property type="entry name" value="GHMP_kinase_C_sf"/>
</dbReference>
<dbReference type="RefSeq" id="WP_207679420.1">
    <property type="nucleotide sequence ID" value="NZ_CP061800.1"/>
</dbReference>
<dbReference type="KEGG" id="dmm:dnm_078700"/>
<dbReference type="NCBIfam" id="TIGR00154">
    <property type="entry name" value="ispE"/>
    <property type="match status" value="1"/>
</dbReference>
<evidence type="ECO:0000259" key="11">
    <source>
        <dbReference type="Pfam" id="PF08544"/>
    </source>
</evidence>
<evidence type="ECO:0000256" key="4">
    <source>
        <dbReference type="ARBA" id="ARBA00022679"/>
    </source>
</evidence>
<evidence type="ECO:0000313" key="13">
    <source>
        <dbReference type="Proteomes" id="UP000663722"/>
    </source>
</evidence>
<dbReference type="Gene3D" id="3.30.70.890">
    <property type="entry name" value="GHMP kinase, C-terminal domain"/>
    <property type="match status" value="1"/>
</dbReference>
<sequence>MNYQLLSPAKINLFLQVTGKRPDGYHELFTIMCPVGLYDTVSLTFGAENITVSCADPDVPEDETNLAFRAAAVFFQAMNKHEGVEISIDKKIPVAAGLGGGSSNAAAVLSGLNRYYKDIFSRDELMNMGLSIGADVPFFILGKPAIATGIGEKLEIYEKLNPFYIVLIYPGVKVSTADVYKNFNLRLTSNKKRVKDYPFKKCGFDAEHHLYNDLETVTMSKHPEIRAVKALLLNHGARGSLMSGSGATVFGLFSDADKARSAKQFLSQNEKWKVCLAELLV</sequence>
<feature type="domain" description="GHMP kinase N-terminal" evidence="10">
    <location>
        <begin position="65"/>
        <end position="143"/>
    </location>
</feature>
<dbReference type="Gene3D" id="3.30.230.10">
    <property type="match status" value="1"/>
</dbReference>
<accession>A0A975GS83</accession>
<dbReference type="AlphaFoldDB" id="A0A975GS83"/>
<comment type="function">
    <text evidence="9">Catalyzes the phosphorylation of the position 2 hydroxy group of 4-diphosphocytidyl-2C-methyl-D-erythritol.</text>
</comment>
<dbReference type="GO" id="GO:0005524">
    <property type="term" value="F:ATP binding"/>
    <property type="evidence" value="ECO:0007669"/>
    <property type="project" value="UniProtKB-UniRule"/>
</dbReference>
<evidence type="ECO:0000256" key="9">
    <source>
        <dbReference type="HAMAP-Rule" id="MF_00061"/>
    </source>
</evidence>
<dbReference type="SUPFAM" id="SSF55060">
    <property type="entry name" value="GHMP Kinase, C-terminal domain"/>
    <property type="match status" value="1"/>
</dbReference>
<evidence type="ECO:0000256" key="1">
    <source>
        <dbReference type="ARBA" id="ARBA00009684"/>
    </source>
</evidence>
<dbReference type="HAMAP" id="MF_00061">
    <property type="entry name" value="IspE"/>
    <property type="match status" value="1"/>
</dbReference>
<dbReference type="GO" id="GO:0050515">
    <property type="term" value="F:4-(cytidine 5'-diphospho)-2-C-methyl-D-erythritol kinase activity"/>
    <property type="evidence" value="ECO:0007669"/>
    <property type="project" value="UniProtKB-UniRule"/>
</dbReference>
<comment type="similarity">
    <text evidence="1 9">Belongs to the GHMP kinase family. IspE subfamily.</text>
</comment>
<feature type="domain" description="GHMP kinase C-terminal" evidence="11">
    <location>
        <begin position="210"/>
        <end position="268"/>
    </location>
</feature>
<gene>
    <name evidence="9 12" type="primary">ispE</name>
    <name evidence="12" type="ORF">dnm_078700</name>
</gene>
<dbReference type="Pfam" id="PF00288">
    <property type="entry name" value="GHMP_kinases_N"/>
    <property type="match status" value="1"/>
</dbReference>
<organism evidence="12 13">
    <name type="scientific">Desulfonema magnum</name>
    <dbReference type="NCBI Taxonomy" id="45655"/>
    <lineage>
        <taxon>Bacteria</taxon>
        <taxon>Pseudomonadati</taxon>
        <taxon>Thermodesulfobacteriota</taxon>
        <taxon>Desulfobacteria</taxon>
        <taxon>Desulfobacterales</taxon>
        <taxon>Desulfococcaceae</taxon>
        <taxon>Desulfonema</taxon>
    </lineage>
</organism>
<dbReference type="InterPro" id="IPR014721">
    <property type="entry name" value="Ribsml_uS5_D2-typ_fold_subgr"/>
</dbReference>
<keyword evidence="13" id="KW-1185">Reference proteome</keyword>
<keyword evidence="4 9" id="KW-0808">Transferase</keyword>
<dbReference type="PIRSF" id="PIRSF010376">
    <property type="entry name" value="IspE"/>
    <property type="match status" value="1"/>
</dbReference>
<dbReference type="NCBIfam" id="NF011202">
    <property type="entry name" value="PRK14608.1"/>
    <property type="match status" value="1"/>
</dbReference>
<keyword evidence="7 9" id="KW-0067">ATP-binding</keyword>
<evidence type="ECO:0000256" key="5">
    <source>
        <dbReference type="ARBA" id="ARBA00022741"/>
    </source>
</evidence>
<dbReference type="InterPro" id="IPR020568">
    <property type="entry name" value="Ribosomal_Su5_D2-typ_SF"/>
</dbReference>
<dbReference type="EMBL" id="CP061800">
    <property type="protein sequence ID" value="QTA91796.1"/>
    <property type="molecule type" value="Genomic_DNA"/>
</dbReference>
<dbReference type="PANTHER" id="PTHR43527:SF2">
    <property type="entry name" value="4-DIPHOSPHOCYTIDYL-2-C-METHYL-D-ERYTHRITOL KINASE, CHLOROPLASTIC"/>
    <property type="match status" value="1"/>
</dbReference>
<keyword evidence="5 9" id="KW-0547">Nucleotide-binding</keyword>
<feature type="active site" evidence="9">
    <location>
        <position position="135"/>
    </location>
</feature>
<evidence type="ECO:0000256" key="2">
    <source>
        <dbReference type="ARBA" id="ARBA00012052"/>
    </source>
</evidence>
<dbReference type="InterPro" id="IPR013750">
    <property type="entry name" value="GHMP_kinase_C_dom"/>
</dbReference>
<evidence type="ECO:0000256" key="8">
    <source>
        <dbReference type="ARBA" id="ARBA00032554"/>
    </source>
</evidence>
<dbReference type="InterPro" id="IPR006204">
    <property type="entry name" value="GHMP_kinase_N_dom"/>
</dbReference>
<evidence type="ECO:0000259" key="10">
    <source>
        <dbReference type="Pfam" id="PF00288"/>
    </source>
</evidence>
<evidence type="ECO:0000256" key="6">
    <source>
        <dbReference type="ARBA" id="ARBA00022777"/>
    </source>
</evidence>
<proteinExistence type="inferred from homology"/>
<keyword evidence="6 9" id="KW-0418">Kinase</keyword>
<evidence type="ECO:0000256" key="3">
    <source>
        <dbReference type="ARBA" id="ARBA00017473"/>
    </source>
</evidence>
<feature type="binding site" evidence="9">
    <location>
        <begin position="93"/>
        <end position="103"/>
    </location>
    <ligand>
        <name>ATP</name>
        <dbReference type="ChEBI" id="CHEBI:30616"/>
    </ligand>
</feature>
<reference evidence="12" key="1">
    <citation type="journal article" date="2021" name="Microb. Physiol.">
        <title>Proteogenomic Insights into the Physiology of Marine, Sulfate-Reducing, Filamentous Desulfonema limicola and Desulfonema magnum.</title>
        <authorList>
            <person name="Schnaars V."/>
            <person name="Wohlbrand L."/>
            <person name="Scheve S."/>
            <person name="Hinrichs C."/>
            <person name="Reinhardt R."/>
            <person name="Rabus R."/>
        </authorList>
    </citation>
    <scope>NUCLEOTIDE SEQUENCE</scope>
    <source>
        <strain evidence="12">4be13</strain>
    </source>
</reference>
<dbReference type="PANTHER" id="PTHR43527">
    <property type="entry name" value="4-DIPHOSPHOCYTIDYL-2-C-METHYL-D-ERYTHRITOL KINASE, CHLOROPLASTIC"/>
    <property type="match status" value="1"/>
</dbReference>
<dbReference type="GO" id="GO:0016114">
    <property type="term" value="P:terpenoid biosynthetic process"/>
    <property type="evidence" value="ECO:0007669"/>
    <property type="project" value="UniProtKB-UniRule"/>
</dbReference>
<protein>
    <recommendedName>
        <fullName evidence="3 9">4-diphosphocytidyl-2-C-methyl-D-erythritol kinase</fullName>
        <shortName evidence="9">CMK</shortName>
        <ecNumber evidence="2 9">2.7.1.148</ecNumber>
    </recommendedName>
    <alternativeName>
        <fullName evidence="8 9">4-(cytidine-5'-diphospho)-2-C-methyl-D-erythritol kinase</fullName>
    </alternativeName>
</protein>
<keyword evidence="9" id="KW-0414">Isoprene biosynthesis</keyword>
<dbReference type="EC" id="2.7.1.148" evidence="2 9"/>
<dbReference type="GO" id="GO:0019288">
    <property type="term" value="P:isopentenyl diphosphate biosynthetic process, methylerythritol 4-phosphate pathway"/>
    <property type="evidence" value="ECO:0007669"/>
    <property type="project" value="UniProtKB-UniRule"/>
</dbReference>
<feature type="active site" evidence="9">
    <location>
        <position position="10"/>
    </location>
</feature>
<name>A0A975GS83_9BACT</name>
<evidence type="ECO:0000313" key="12">
    <source>
        <dbReference type="EMBL" id="QTA91796.1"/>
    </source>
</evidence>
<evidence type="ECO:0000256" key="7">
    <source>
        <dbReference type="ARBA" id="ARBA00022840"/>
    </source>
</evidence>